<dbReference type="PANTHER" id="PTHR30040:SF2">
    <property type="entry name" value="FAD:PROTEIN FMN TRANSFERASE"/>
    <property type="match status" value="1"/>
</dbReference>
<evidence type="ECO:0000256" key="6">
    <source>
        <dbReference type="ARBA" id="ARBA00022679"/>
    </source>
</evidence>
<dbReference type="AlphaFoldDB" id="A0A2W5K0D7"/>
<dbReference type="InterPro" id="IPR014469">
    <property type="entry name" value="DUF2271"/>
</dbReference>
<evidence type="ECO:0000256" key="4">
    <source>
        <dbReference type="ARBA" id="ARBA00016337"/>
    </source>
</evidence>
<comment type="similarity">
    <text evidence="2">Belongs to the ApbE family.</text>
</comment>
<dbReference type="Gene3D" id="2.60.40.4070">
    <property type="match status" value="1"/>
</dbReference>
<sequence>METPMHHAFRGVLAAFALVLAVPAPAEPSLRQRDNVLGTSFELAVAGVPEADVDRALAAALAEIARLDGVLSVWKDDSELARYNAADEPRSLSPDLRAVLRACEHWREKTARAFSCRLGGVLARWRAAAGGDAPPDRAELRRLARAIDRASVDLAAERVARPAEIAWETDALAKGWILDRALDQVRKAVPAATGVRIDVGGDAVYWGAPAAGAAWRVAIADPQRPADNGGAIATLALRSQAIAASGHGSRGIEIARKRYSHILDPKEGWPVAYAPSAIVVAPDAASADALATALTVMPIRAGLDLVESLPGVAALIVTEAGTPFASAGWAALLAEETRSDPAWPVGFAFAVDYEIPQQAAAEYRRPYLAIWIAATDGTPLRQLIVLGDSARWLRELPTWWRRYGRRDESAIHGIARETRRPGRYTVTWDGRDDRGRAVAAGDYVLVVEAAREHGGHELLQLPFAVSTGPVDVERSGSTEVGRVHLSFGPPPAR</sequence>
<keyword evidence="9" id="KW-0460">Magnesium</keyword>
<evidence type="ECO:0000256" key="2">
    <source>
        <dbReference type="ARBA" id="ARBA00008282"/>
    </source>
</evidence>
<evidence type="ECO:0000256" key="11">
    <source>
        <dbReference type="ARBA" id="ARBA00048540"/>
    </source>
</evidence>
<dbReference type="GO" id="GO:0016740">
    <property type="term" value="F:transferase activity"/>
    <property type="evidence" value="ECO:0007669"/>
    <property type="project" value="UniProtKB-KW"/>
</dbReference>
<keyword evidence="5" id="KW-0285">Flavoprotein</keyword>
<gene>
    <name evidence="12" type="ORF">DI564_16240</name>
</gene>
<evidence type="ECO:0000313" key="13">
    <source>
        <dbReference type="Proteomes" id="UP000249046"/>
    </source>
</evidence>
<comment type="catalytic activity">
    <reaction evidence="11">
        <text>L-threonyl-[protein] + FAD = FMN-L-threonyl-[protein] + AMP + H(+)</text>
        <dbReference type="Rhea" id="RHEA:36847"/>
        <dbReference type="Rhea" id="RHEA-COMP:11060"/>
        <dbReference type="Rhea" id="RHEA-COMP:11061"/>
        <dbReference type="ChEBI" id="CHEBI:15378"/>
        <dbReference type="ChEBI" id="CHEBI:30013"/>
        <dbReference type="ChEBI" id="CHEBI:57692"/>
        <dbReference type="ChEBI" id="CHEBI:74257"/>
        <dbReference type="ChEBI" id="CHEBI:456215"/>
        <dbReference type="EC" id="2.7.1.180"/>
    </reaction>
</comment>
<dbReference type="Proteomes" id="UP000249046">
    <property type="component" value="Unassembled WGS sequence"/>
</dbReference>
<reference evidence="12 13" key="1">
    <citation type="submission" date="2017-08" db="EMBL/GenBank/DDBJ databases">
        <title>Infants hospitalized years apart are colonized by the same room-sourced microbial strains.</title>
        <authorList>
            <person name="Brooks B."/>
            <person name="Olm M.R."/>
            <person name="Firek B.A."/>
            <person name="Baker R."/>
            <person name="Thomas B.C."/>
            <person name="Morowitz M.J."/>
            <person name="Banfield J.F."/>
        </authorList>
    </citation>
    <scope>NUCLEOTIDE SEQUENCE [LARGE SCALE GENOMIC DNA]</scope>
    <source>
        <strain evidence="12">S2_005_003_R2_42</strain>
    </source>
</reference>
<accession>A0A2W5K0D7</accession>
<keyword evidence="6" id="KW-0808">Transferase</keyword>
<protein>
    <recommendedName>
        <fullName evidence="4">FAD:protein FMN transferase</fullName>
        <ecNumber evidence="3">2.7.1.180</ecNumber>
    </recommendedName>
    <alternativeName>
        <fullName evidence="10">Flavin transferase</fullName>
    </alternativeName>
</protein>
<evidence type="ECO:0000256" key="3">
    <source>
        <dbReference type="ARBA" id="ARBA00011955"/>
    </source>
</evidence>
<evidence type="ECO:0000313" key="12">
    <source>
        <dbReference type="EMBL" id="PZQ10211.1"/>
    </source>
</evidence>
<dbReference type="PANTHER" id="PTHR30040">
    <property type="entry name" value="THIAMINE BIOSYNTHESIS LIPOPROTEIN APBE"/>
    <property type="match status" value="1"/>
</dbReference>
<evidence type="ECO:0000256" key="10">
    <source>
        <dbReference type="ARBA" id="ARBA00031306"/>
    </source>
</evidence>
<dbReference type="Gene3D" id="3.10.520.10">
    <property type="entry name" value="ApbE-like domains"/>
    <property type="match status" value="1"/>
</dbReference>
<dbReference type="Pfam" id="PF10029">
    <property type="entry name" value="DUF2271"/>
    <property type="match status" value="1"/>
</dbReference>
<dbReference type="EC" id="2.7.1.180" evidence="3"/>
<keyword evidence="8" id="KW-0274">FAD</keyword>
<comment type="cofactor">
    <cofactor evidence="1">
        <name>Mg(2+)</name>
        <dbReference type="ChEBI" id="CHEBI:18420"/>
    </cofactor>
</comment>
<dbReference type="SUPFAM" id="SSF143631">
    <property type="entry name" value="ApbE-like"/>
    <property type="match status" value="1"/>
</dbReference>
<evidence type="ECO:0000256" key="7">
    <source>
        <dbReference type="ARBA" id="ARBA00022723"/>
    </source>
</evidence>
<keyword evidence="7" id="KW-0479">Metal-binding</keyword>
<dbReference type="Pfam" id="PF02424">
    <property type="entry name" value="ApbE"/>
    <property type="match status" value="1"/>
</dbReference>
<dbReference type="EMBL" id="QFPO01000021">
    <property type="protein sequence ID" value="PZQ10211.1"/>
    <property type="molecule type" value="Genomic_DNA"/>
</dbReference>
<evidence type="ECO:0000256" key="5">
    <source>
        <dbReference type="ARBA" id="ARBA00022630"/>
    </source>
</evidence>
<evidence type="ECO:0000256" key="1">
    <source>
        <dbReference type="ARBA" id="ARBA00001946"/>
    </source>
</evidence>
<comment type="caution">
    <text evidence="12">The sequence shown here is derived from an EMBL/GenBank/DDBJ whole genome shotgun (WGS) entry which is preliminary data.</text>
</comment>
<organism evidence="12 13">
    <name type="scientific">Rhodanobacter denitrificans</name>
    <dbReference type="NCBI Taxonomy" id="666685"/>
    <lineage>
        <taxon>Bacteria</taxon>
        <taxon>Pseudomonadati</taxon>
        <taxon>Pseudomonadota</taxon>
        <taxon>Gammaproteobacteria</taxon>
        <taxon>Lysobacterales</taxon>
        <taxon>Rhodanobacteraceae</taxon>
        <taxon>Rhodanobacter</taxon>
    </lineage>
</organism>
<name>A0A2W5K0D7_9GAMM</name>
<proteinExistence type="inferred from homology"/>
<dbReference type="InterPro" id="IPR024932">
    <property type="entry name" value="ApbE"/>
</dbReference>
<dbReference type="GO" id="GO:0046872">
    <property type="term" value="F:metal ion binding"/>
    <property type="evidence" value="ECO:0007669"/>
    <property type="project" value="UniProtKB-KW"/>
</dbReference>
<evidence type="ECO:0000256" key="9">
    <source>
        <dbReference type="ARBA" id="ARBA00022842"/>
    </source>
</evidence>
<dbReference type="InterPro" id="IPR003374">
    <property type="entry name" value="ApbE-like_sf"/>
</dbReference>
<evidence type="ECO:0000256" key="8">
    <source>
        <dbReference type="ARBA" id="ARBA00022827"/>
    </source>
</evidence>